<proteinExistence type="predicted"/>
<feature type="region of interest" description="Disordered" evidence="1">
    <location>
        <begin position="34"/>
        <end position="62"/>
    </location>
</feature>
<accession>A0A4D9D6T0</accession>
<keyword evidence="4" id="KW-1185">Reference proteome</keyword>
<evidence type="ECO:0000313" key="3">
    <source>
        <dbReference type="EMBL" id="TFJ87272.1"/>
    </source>
</evidence>
<dbReference type="Proteomes" id="UP000355283">
    <property type="component" value="Unassembled WGS sequence"/>
</dbReference>
<name>A0A4D9D6T0_9STRA</name>
<keyword evidence="2" id="KW-0472">Membrane</keyword>
<dbReference type="OrthoDB" id="10296523at2759"/>
<keyword evidence="2" id="KW-1133">Transmembrane helix</keyword>
<sequence length="307" mass="33749">MVPVLPLTATGQPTTSLLSSLGTRLSVASRASLLHGRRAGRSTSREGTTPRQLLQEGSKQGHRVMGVDGTKVEIIADEIDGATRSENSNDKLPPSSSPSQAAWREQLRKTLRGKLMLVTNAWTATLILTILLAVVFRALQPTEEPGLGVTHYAWRGDPSDPNRLSLEELDLDVRGIGRFKMEFGPSKVQLYPMEADEEVRVGHRDEAALADFLLAEISMPSWNVTLGHDFTIVSAVKASTFFSARRSPLTSKREQVILSGNFHGYVTLFASLPSRIFLKCYLQTDLASVEGSRCESQYLPDMRRGGR</sequence>
<comment type="caution">
    <text evidence="3">The sequence shown here is derived from an EMBL/GenBank/DDBJ whole genome shotgun (WGS) entry which is preliminary data.</text>
</comment>
<evidence type="ECO:0000256" key="1">
    <source>
        <dbReference type="SAM" id="MobiDB-lite"/>
    </source>
</evidence>
<evidence type="ECO:0000313" key="4">
    <source>
        <dbReference type="Proteomes" id="UP000355283"/>
    </source>
</evidence>
<feature type="transmembrane region" description="Helical" evidence="2">
    <location>
        <begin position="115"/>
        <end position="136"/>
    </location>
</feature>
<feature type="compositionally biased region" description="Polar residues" evidence="1">
    <location>
        <begin position="41"/>
        <end position="58"/>
    </location>
</feature>
<keyword evidence="2" id="KW-0812">Transmembrane</keyword>
<evidence type="ECO:0000256" key="2">
    <source>
        <dbReference type="SAM" id="Phobius"/>
    </source>
</evidence>
<organism evidence="3 4">
    <name type="scientific">Nannochloropsis salina CCMP1776</name>
    <dbReference type="NCBI Taxonomy" id="1027361"/>
    <lineage>
        <taxon>Eukaryota</taxon>
        <taxon>Sar</taxon>
        <taxon>Stramenopiles</taxon>
        <taxon>Ochrophyta</taxon>
        <taxon>Eustigmatophyceae</taxon>
        <taxon>Eustigmatales</taxon>
        <taxon>Monodopsidaceae</taxon>
        <taxon>Microchloropsis</taxon>
        <taxon>Microchloropsis salina</taxon>
    </lineage>
</organism>
<protein>
    <submittedName>
        <fullName evidence="3">Uncharacterized protein</fullName>
    </submittedName>
</protein>
<dbReference type="EMBL" id="SDOX01000006">
    <property type="protein sequence ID" value="TFJ87272.1"/>
    <property type="molecule type" value="Genomic_DNA"/>
</dbReference>
<reference evidence="3 4" key="1">
    <citation type="submission" date="2019-01" db="EMBL/GenBank/DDBJ databases">
        <title>Nuclear Genome Assembly of the Microalgal Biofuel strain Nannochloropsis salina CCMP1776.</title>
        <authorList>
            <person name="Hovde B."/>
        </authorList>
    </citation>
    <scope>NUCLEOTIDE SEQUENCE [LARGE SCALE GENOMIC DNA]</scope>
    <source>
        <strain evidence="3 4">CCMP1776</strain>
    </source>
</reference>
<feature type="region of interest" description="Disordered" evidence="1">
    <location>
        <begin position="82"/>
        <end position="102"/>
    </location>
</feature>
<dbReference type="AlphaFoldDB" id="A0A4D9D6T0"/>
<gene>
    <name evidence="3" type="ORF">NSK_001604</name>
</gene>